<protein>
    <submittedName>
        <fullName evidence="1">Uncharacterized protein</fullName>
    </submittedName>
</protein>
<organism evidence="1">
    <name type="scientific">Anguilla anguilla</name>
    <name type="common">European freshwater eel</name>
    <name type="synonym">Muraena anguilla</name>
    <dbReference type="NCBI Taxonomy" id="7936"/>
    <lineage>
        <taxon>Eukaryota</taxon>
        <taxon>Metazoa</taxon>
        <taxon>Chordata</taxon>
        <taxon>Craniata</taxon>
        <taxon>Vertebrata</taxon>
        <taxon>Euteleostomi</taxon>
        <taxon>Actinopterygii</taxon>
        <taxon>Neopterygii</taxon>
        <taxon>Teleostei</taxon>
        <taxon>Anguilliformes</taxon>
        <taxon>Anguillidae</taxon>
        <taxon>Anguilla</taxon>
    </lineage>
</organism>
<name>A0A0E9TMA8_ANGAN</name>
<reference evidence="1" key="2">
    <citation type="journal article" date="2015" name="Fish Shellfish Immunol.">
        <title>Early steps in the European eel (Anguilla anguilla)-Vibrio vulnificus interaction in the gills: Role of the RtxA13 toxin.</title>
        <authorList>
            <person name="Callol A."/>
            <person name="Pajuelo D."/>
            <person name="Ebbesson L."/>
            <person name="Teles M."/>
            <person name="MacKenzie S."/>
            <person name="Amaro C."/>
        </authorList>
    </citation>
    <scope>NUCLEOTIDE SEQUENCE</scope>
</reference>
<dbReference type="EMBL" id="GBXM01053965">
    <property type="protein sequence ID" value="JAH54612.1"/>
    <property type="molecule type" value="Transcribed_RNA"/>
</dbReference>
<sequence length="42" mass="4576">MDVPKVKYPSWSGLTQRPAGGRDFMCSLAVKRTGALLTSRGH</sequence>
<proteinExistence type="predicted"/>
<reference evidence="1" key="1">
    <citation type="submission" date="2014-11" db="EMBL/GenBank/DDBJ databases">
        <authorList>
            <person name="Amaro Gonzalez C."/>
        </authorList>
    </citation>
    <scope>NUCLEOTIDE SEQUENCE</scope>
</reference>
<evidence type="ECO:0000313" key="1">
    <source>
        <dbReference type="EMBL" id="JAH54612.1"/>
    </source>
</evidence>
<dbReference type="AlphaFoldDB" id="A0A0E9TMA8"/>
<accession>A0A0E9TMA8</accession>